<dbReference type="SUPFAM" id="SSF47203">
    <property type="entry name" value="Acyl-CoA dehydrogenase C-terminal domain-like"/>
    <property type="match status" value="1"/>
</dbReference>
<dbReference type="GO" id="GO:0004497">
    <property type="term" value="F:monooxygenase activity"/>
    <property type="evidence" value="ECO:0007669"/>
    <property type="project" value="UniProtKB-KW"/>
</dbReference>
<dbReference type="Gene3D" id="2.40.110.10">
    <property type="entry name" value="Butyryl-CoA Dehydrogenase, subunit A, domain 2"/>
    <property type="match status" value="1"/>
</dbReference>
<keyword evidence="3" id="KW-0560">Oxidoreductase</keyword>
<name>A0A3A3FZS4_9BURK</name>
<evidence type="ECO:0000256" key="3">
    <source>
        <dbReference type="ARBA" id="ARBA00023002"/>
    </source>
</evidence>
<dbReference type="InterPro" id="IPR024674">
    <property type="entry name" value="HpaB/PvcC/4-BUDH_N"/>
</dbReference>
<dbReference type="InterPro" id="IPR046373">
    <property type="entry name" value="Acyl-CoA_Oxase/DH_mid-dom_sf"/>
</dbReference>
<organism evidence="7 8">
    <name type="scientific">Noviherbaspirillum saxi</name>
    <dbReference type="NCBI Taxonomy" id="2320863"/>
    <lineage>
        <taxon>Bacteria</taxon>
        <taxon>Pseudomonadati</taxon>
        <taxon>Pseudomonadota</taxon>
        <taxon>Betaproteobacteria</taxon>
        <taxon>Burkholderiales</taxon>
        <taxon>Oxalobacteraceae</taxon>
        <taxon>Noviherbaspirillum</taxon>
    </lineage>
</organism>
<dbReference type="AlphaFoldDB" id="A0A3A3FZS4"/>
<dbReference type="InterPro" id="IPR009100">
    <property type="entry name" value="AcylCoA_DH/oxidase_NM_dom_sf"/>
</dbReference>
<evidence type="ECO:0000313" key="7">
    <source>
        <dbReference type="EMBL" id="RJF92579.1"/>
    </source>
</evidence>
<protein>
    <submittedName>
        <fullName evidence="7">4-hydroxyphenylacetate 3-monooxygenase</fullName>
    </submittedName>
</protein>
<evidence type="ECO:0000313" key="8">
    <source>
        <dbReference type="Proteomes" id="UP000265955"/>
    </source>
</evidence>
<dbReference type="PIRSF" id="PIRSF000331">
    <property type="entry name" value="HpaA_HpaB"/>
    <property type="match status" value="1"/>
</dbReference>
<keyword evidence="7" id="KW-0503">Monooxygenase</keyword>
<dbReference type="Pfam" id="PF11794">
    <property type="entry name" value="HpaB_N"/>
    <property type="match status" value="1"/>
</dbReference>
<dbReference type="InterPro" id="IPR036250">
    <property type="entry name" value="AcylCo_DH-like_C"/>
</dbReference>
<dbReference type="GO" id="GO:0016627">
    <property type="term" value="F:oxidoreductase activity, acting on the CH-CH group of donors"/>
    <property type="evidence" value="ECO:0007669"/>
    <property type="project" value="InterPro"/>
</dbReference>
<dbReference type="OrthoDB" id="7233724at2"/>
<dbReference type="Gene3D" id="1.10.3140.10">
    <property type="entry name" value="4-hydroxybutyryl-coa dehydratase, domain 1"/>
    <property type="match status" value="1"/>
</dbReference>
<dbReference type="EMBL" id="QYUO01000003">
    <property type="protein sequence ID" value="RJF92579.1"/>
    <property type="molecule type" value="Genomic_DNA"/>
</dbReference>
<dbReference type="InterPro" id="IPR024719">
    <property type="entry name" value="HpaB/PvcC/4-BUDH_C"/>
</dbReference>
<proteinExistence type="predicted"/>
<feature type="binding site" evidence="4">
    <location>
        <position position="190"/>
    </location>
    <ligand>
        <name>FAD</name>
        <dbReference type="ChEBI" id="CHEBI:57692"/>
    </ligand>
</feature>
<gene>
    <name evidence="7" type="ORF">D3871_28715</name>
</gene>
<evidence type="ECO:0000259" key="6">
    <source>
        <dbReference type="Pfam" id="PF11794"/>
    </source>
</evidence>
<dbReference type="Gene3D" id="1.20.140.10">
    <property type="entry name" value="Butyryl-CoA Dehydrogenase, subunit A, domain 3"/>
    <property type="match status" value="1"/>
</dbReference>
<dbReference type="PANTHER" id="PTHR36117">
    <property type="entry name" value="4-HYDROXYPHENYLACETATE 3-MONOOXYGENASE-RELATED"/>
    <property type="match status" value="1"/>
</dbReference>
<evidence type="ECO:0000256" key="1">
    <source>
        <dbReference type="ARBA" id="ARBA00022630"/>
    </source>
</evidence>
<feature type="binding site" evidence="4">
    <location>
        <begin position="153"/>
        <end position="156"/>
    </location>
    <ligand>
        <name>FAD</name>
        <dbReference type="ChEBI" id="CHEBI:57692"/>
    </ligand>
</feature>
<feature type="domain" description="HpaB/PvcC/4-BUDH N-terminal" evidence="6">
    <location>
        <begin position="4"/>
        <end position="271"/>
    </location>
</feature>
<dbReference type="SUPFAM" id="SSF56645">
    <property type="entry name" value="Acyl-CoA dehydrogenase NM domain-like"/>
    <property type="match status" value="1"/>
</dbReference>
<keyword evidence="2 4" id="KW-0274">FAD</keyword>
<dbReference type="RefSeq" id="WP_119772538.1">
    <property type="nucleotide sequence ID" value="NZ_QYUO01000003.1"/>
</dbReference>
<keyword evidence="1" id="KW-0285">Flavoprotein</keyword>
<evidence type="ECO:0000256" key="2">
    <source>
        <dbReference type="ARBA" id="ARBA00022827"/>
    </source>
</evidence>
<dbReference type="Pfam" id="PF03241">
    <property type="entry name" value="HpaB"/>
    <property type="match status" value="1"/>
</dbReference>
<evidence type="ECO:0000259" key="5">
    <source>
        <dbReference type="Pfam" id="PF03241"/>
    </source>
</evidence>
<reference evidence="8" key="1">
    <citation type="submission" date="2018-09" db="EMBL/GenBank/DDBJ databases">
        <authorList>
            <person name="Zhu H."/>
        </authorList>
    </citation>
    <scope>NUCLEOTIDE SEQUENCE [LARGE SCALE GENOMIC DNA]</scope>
    <source>
        <strain evidence="8">K1R23-30</strain>
    </source>
</reference>
<sequence>MSRTAKTHLESLNDGREVYINGERITNHVQHPAFKNSVLSAAKMYDFLHEPQNVDHLTFRSPKTGEAVSKMWQLPTTYAELVDRRKALEAWSELSCGFFGRSPDHVASALCGMYMGMPLFERHGKERGAALSAYYEYARDNDLYLTYVIVNPQADRSKSAAEQAEEFLVAGVVDEDHEGITIKGAKMLGTGCPMANEVMVAAIQPLKQGDEKYSFTAMVPLNAKGVKLLSRKSYEQNAVSKFDNPLSSSFDENDAVLYFDEVKVPWERVFVHNDVRMASAQWHEIPTHCYQNYQCQVRLVVKMRFLLGLTRKIAETNGVIGFPAVREALGQMAAEVSMVEGMLEAMEASGKHYGPYYVPSAERLYASNVLTQQLYPNFVQRMRELAGGGLIMLPSSVSDMLNSETASYIRQTQISPATDSLGRVKLFKLAWDAIGSEFGSRHVQYEMFYSGANMVTRAHAYRTYDWDKSLSLVDKFMSSYDLDSPKSNTGYIAKAA</sequence>
<dbReference type="InterPro" id="IPR004925">
    <property type="entry name" value="HpaB/PvcC/4-BUDH"/>
</dbReference>
<evidence type="ECO:0000256" key="4">
    <source>
        <dbReference type="PIRSR" id="PIRSR000331-2"/>
    </source>
</evidence>
<accession>A0A3A3FZS4</accession>
<dbReference type="PANTHER" id="PTHR36117:SF3">
    <property type="entry name" value="4-HYDROXYPHENYLACETATE 3-MONOOXYGENASE-RELATED"/>
    <property type="match status" value="1"/>
</dbReference>
<keyword evidence="8" id="KW-1185">Reference proteome</keyword>
<feature type="domain" description="HpaB/PvcC/4-BUDH C-terminal" evidence="5">
    <location>
        <begin position="279"/>
        <end position="477"/>
    </location>
</feature>
<comment type="caution">
    <text evidence="7">The sequence shown here is derived from an EMBL/GenBank/DDBJ whole genome shotgun (WGS) entry which is preliminary data.</text>
</comment>
<dbReference type="Proteomes" id="UP000265955">
    <property type="component" value="Unassembled WGS sequence"/>
</dbReference>